<dbReference type="Pfam" id="PF18912">
    <property type="entry name" value="DZR_2"/>
    <property type="match status" value="1"/>
</dbReference>
<evidence type="ECO:0000259" key="1">
    <source>
        <dbReference type="Pfam" id="PF18912"/>
    </source>
</evidence>
<dbReference type="InterPro" id="IPR044005">
    <property type="entry name" value="DZR_2"/>
</dbReference>
<dbReference type="Gene3D" id="3.40.50.2020">
    <property type="match status" value="1"/>
</dbReference>
<dbReference type="SUPFAM" id="SSF53271">
    <property type="entry name" value="PRTase-like"/>
    <property type="match status" value="1"/>
</dbReference>
<name>A0ABR8UH66_9GAMM</name>
<sequence>MGRGLWAPRCLVCAEGAAGPLDLCTRCAAALPWMPPACLCCAMPLPAPASASALSRPVGAATAATGATRGCPAIPVAAVAAPTGGWVAAGRLCSACQRHPPALAQAHAAFLYGFPLDRLLPRLKFHRDLAAGRLLAQAMAATFAACEQPDALVPVPLHRARLRQRGYNQALELARPLGRMLGLPVQPGLLLRIRNTAAQSRLDAGARSANLRDAFDVPTRVGIPAHLVLVDDVMTTGATLDAAAEALLEAGADRVDAWVCARAP</sequence>
<accession>A0ABR8UH66</accession>
<dbReference type="Proteomes" id="UP000647183">
    <property type="component" value="Unassembled WGS sequence"/>
</dbReference>
<comment type="caution">
    <text evidence="2">The sequence shown here is derived from an EMBL/GenBank/DDBJ whole genome shotgun (WGS) entry which is preliminary data.</text>
</comment>
<organism evidence="2 3">
    <name type="scientific">Luteimonas colneyensis</name>
    <dbReference type="NCBI Taxonomy" id="2762230"/>
    <lineage>
        <taxon>Bacteria</taxon>
        <taxon>Pseudomonadati</taxon>
        <taxon>Pseudomonadota</taxon>
        <taxon>Gammaproteobacteria</taxon>
        <taxon>Lysobacterales</taxon>
        <taxon>Lysobacteraceae</taxon>
        <taxon>Luteimonas</taxon>
    </lineage>
</organism>
<dbReference type="PANTHER" id="PTHR47505">
    <property type="entry name" value="DNA UTILIZATION PROTEIN YHGH"/>
    <property type="match status" value="1"/>
</dbReference>
<feature type="domain" description="Double zinc ribbon" evidence="1">
    <location>
        <begin position="5"/>
        <end position="48"/>
    </location>
</feature>
<dbReference type="EMBL" id="JACSQJ010000002">
    <property type="protein sequence ID" value="MBD7987369.1"/>
    <property type="molecule type" value="Genomic_DNA"/>
</dbReference>
<proteinExistence type="predicted"/>
<evidence type="ECO:0000313" key="3">
    <source>
        <dbReference type="Proteomes" id="UP000647183"/>
    </source>
</evidence>
<dbReference type="InterPro" id="IPR029057">
    <property type="entry name" value="PRTase-like"/>
</dbReference>
<reference evidence="2 3" key="1">
    <citation type="submission" date="2020-08" db="EMBL/GenBank/DDBJ databases">
        <title>A Genomic Blueprint of the Chicken Gut Microbiome.</title>
        <authorList>
            <person name="Gilroy R."/>
            <person name="Ravi A."/>
            <person name="Getino M."/>
            <person name="Pursley I."/>
            <person name="Horton D.L."/>
            <person name="Alikhan N.-F."/>
            <person name="Baker D."/>
            <person name="Gharbi K."/>
            <person name="Hall N."/>
            <person name="Watson M."/>
            <person name="Adriaenssens E.M."/>
            <person name="Foster-Nyarko E."/>
            <person name="Jarju S."/>
            <person name="Secka A."/>
            <person name="Antonio M."/>
            <person name="Oren A."/>
            <person name="Chaudhuri R."/>
            <person name="La Ragione R.M."/>
            <person name="Hildebrand F."/>
            <person name="Pallen M.J."/>
        </authorList>
    </citation>
    <scope>NUCLEOTIDE SEQUENCE [LARGE SCALE GENOMIC DNA]</scope>
    <source>
        <strain evidence="2 3">Sa2BVA3</strain>
    </source>
</reference>
<protein>
    <submittedName>
        <fullName evidence="2">ComF family protein</fullName>
    </submittedName>
</protein>
<gene>
    <name evidence="2" type="ORF">H9645_04940</name>
</gene>
<keyword evidence="3" id="KW-1185">Reference proteome</keyword>
<dbReference type="PANTHER" id="PTHR47505:SF1">
    <property type="entry name" value="DNA UTILIZATION PROTEIN YHGH"/>
    <property type="match status" value="1"/>
</dbReference>
<dbReference type="InterPro" id="IPR051910">
    <property type="entry name" value="ComF/GntX_DNA_util-trans"/>
</dbReference>
<evidence type="ECO:0000313" key="2">
    <source>
        <dbReference type="EMBL" id="MBD7987369.1"/>
    </source>
</evidence>